<accession>A0A8J4TMS6</accession>
<gene>
    <name evidence="5" type="ORF">PHET_03795</name>
</gene>
<sequence>MDIRRFITTVASSDKQYSIEPSLQKRVNDDFVKWRRDKETYIDADDFAVMLCLLRLRCLTYGEEEATLEQWEKVCELEKQRRGRLMVSKNLVATM</sequence>
<dbReference type="GO" id="GO:0005634">
    <property type="term" value="C:nucleus"/>
    <property type="evidence" value="ECO:0007669"/>
    <property type="project" value="UniProtKB-SubCell"/>
</dbReference>
<comment type="subcellular location">
    <subcellularLocation>
        <location evidence="1">Nucleus</location>
    </subcellularLocation>
</comment>
<comment type="caution">
    <text evidence="5">The sequence shown here is derived from an EMBL/GenBank/DDBJ whole genome shotgun (WGS) entry which is preliminary data.</text>
</comment>
<evidence type="ECO:0000256" key="1">
    <source>
        <dbReference type="ARBA" id="ARBA00004123"/>
    </source>
</evidence>
<keyword evidence="6" id="KW-1185">Reference proteome</keyword>
<evidence type="ECO:0000256" key="2">
    <source>
        <dbReference type="ARBA" id="ARBA00007925"/>
    </source>
</evidence>
<proteinExistence type="inferred from homology"/>
<dbReference type="GO" id="GO:0003682">
    <property type="term" value="F:chromatin binding"/>
    <property type="evidence" value="ECO:0007669"/>
    <property type="project" value="TreeGrafter"/>
</dbReference>
<evidence type="ECO:0000313" key="6">
    <source>
        <dbReference type="Proteomes" id="UP000748531"/>
    </source>
</evidence>
<dbReference type="GO" id="GO:0006261">
    <property type="term" value="P:DNA-templated DNA replication"/>
    <property type="evidence" value="ECO:0007669"/>
    <property type="project" value="TreeGrafter"/>
</dbReference>
<comment type="similarity">
    <text evidence="2">Belongs to the MCMBP family.</text>
</comment>
<dbReference type="PANTHER" id="PTHR13489:SF0">
    <property type="entry name" value="MINI-CHROMOSOME MAINTENANCE COMPLEX-BINDING PROTEIN"/>
    <property type="match status" value="1"/>
</dbReference>
<organism evidence="5 6">
    <name type="scientific">Paragonimus heterotremus</name>
    <dbReference type="NCBI Taxonomy" id="100268"/>
    <lineage>
        <taxon>Eukaryota</taxon>
        <taxon>Metazoa</taxon>
        <taxon>Spiralia</taxon>
        <taxon>Lophotrochozoa</taxon>
        <taxon>Platyhelminthes</taxon>
        <taxon>Trematoda</taxon>
        <taxon>Digenea</taxon>
        <taxon>Plagiorchiida</taxon>
        <taxon>Troglotremata</taxon>
        <taxon>Troglotrematidae</taxon>
        <taxon>Paragonimus</taxon>
    </lineage>
</organism>
<dbReference type="OrthoDB" id="329666at2759"/>
<reference evidence="5" key="1">
    <citation type="submission" date="2019-05" db="EMBL/GenBank/DDBJ databases">
        <title>Annotation for the trematode Paragonimus heterotremus.</title>
        <authorList>
            <person name="Choi Y.-J."/>
        </authorList>
    </citation>
    <scope>NUCLEOTIDE SEQUENCE</scope>
    <source>
        <strain evidence="5">LC</strain>
    </source>
</reference>
<protein>
    <recommendedName>
        <fullName evidence="3">Mini-chromosome maintenance complex-binding protein</fullName>
    </recommendedName>
</protein>
<dbReference type="InterPro" id="IPR019140">
    <property type="entry name" value="MCM_complex-bd"/>
</dbReference>
<dbReference type="Proteomes" id="UP000748531">
    <property type="component" value="Unassembled WGS sequence"/>
</dbReference>
<name>A0A8J4TMS6_9TREM</name>
<dbReference type="EMBL" id="LUCH01001762">
    <property type="protein sequence ID" value="KAF5402524.1"/>
    <property type="molecule type" value="Genomic_DNA"/>
</dbReference>
<evidence type="ECO:0000256" key="4">
    <source>
        <dbReference type="ARBA" id="ARBA00023242"/>
    </source>
</evidence>
<keyword evidence="4" id="KW-0539">Nucleus</keyword>
<dbReference type="PANTHER" id="PTHR13489">
    <property type="entry name" value="MINI-CHROMOSOME MAINTENANCE COMPLEX-BINDING PROTEIN"/>
    <property type="match status" value="1"/>
</dbReference>
<evidence type="ECO:0000256" key="3">
    <source>
        <dbReference type="ARBA" id="ARBA00015405"/>
    </source>
</evidence>
<evidence type="ECO:0000313" key="5">
    <source>
        <dbReference type="EMBL" id="KAF5402524.1"/>
    </source>
</evidence>
<dbReference type="Pfam" id="PF09739">
    <property type="entry name" value="MCM_bind"/>
    <property type="match status" value="1"/>
</dbReference>
<dbReference type="AlphaFoldDB" id="A0A8J4TMS6"/>